<protein>
    <submittedName>
        <fullName evidence="3">Uncharacterized protein</fullName>
    </submittedName>
</protein>
<evidence type="ECO:0000313" key="5">
    <source>
        <dbReference type="Proteomes" id="UP000692954"/>
    </source>
</evidence>
<keyword evidence="2" id="KW-0808">Transferase</keyword>
<dbReference type="EMBL" id="CAJJDN010000311">
    <property type="protein sequence ID" value="CAD8130647.1"/>
    <property type="molecule type" value="Genomic_DNA"/>
</dbReference>
<reference evidence="3" key="1">
    <citation type="submission" date="2021-01" db="EMBL/GenBank/DDBJ databases">
        <authorList>
            <consortium name="Genoscope - CEA"/>
            <person name="William W."/>
        </authorList>
    </citation>
    <scope>NUCLEOTIDE SEQUENCE</scope>
</reference>
<evidence type="ECO:0000313" key="4">
    <source>
        <dbReference type="EMBL" id="CAD8130648.1"/>
    </source>
</evidence>
<dbReference type="AlphaFoldDB" id="A0A8S1RT67"/>
<evidence type="ECO:0000313" key="3">
    <source>
        <dbReference type="EMBL" id="CAD8130647.1"/>
    </source>
</evidence>
<dbReference type="PANTHER" id="PTHR13370">
    <property type="entry name" value="RNA METHYLASE-RELATED"/>
    <property type="match status" value="1"/>
</dbReference>
<dbReference type="GO" id="GO:0032259">
    <property type="term" value="P:methylation"/>
    <property type="evidence" value="ECO:0007669"/>
    <property type="project" value="UniProtKB-KW"/>
</dbReference>
<evidence type="ECO:0000256" key="1">
    <source>
        <dbReference type="ARBA" id="ARBA00022603"/>
    </source>
</evidence>
<comment type="caution">
    <text evidence="3">The sequence shown here is derived from an EMBL/GenBank/DDBJ whole genome shotgun (WGS) entry which is preliminary data.</text>
</comment>
<sequence>MIHEQEHIVTLIINQPIEMGEFGIQEAIQLFELFGLPYQELFRQYFPIIQFAKNMKQHLQLYQITFVDVQLIDLDLIPKVLNRSILMHDILQIITLQYIQISILHVCVISPQKKIREKNFARNYELNNRIYLGPVSLAQDLAFLMANQALVQENNLVFDSFAGKDSPLVACSNFGAICFGSKIYGNLIKGHCIGYINKKSTYLKDPNYKQVKPYINLNFQQYNLSIPNFILLKIIIQINNVQTIYQSKYKQKIKIYINSTN</sequence>
<dbReference type="GO" id="GO:0005737">
    <property type="term" value="C:cytoplasm"/>
    <property type="evidence" value="ECO:0007669"/>
    <property type="project" value="TreeGrafter"/>
</dbReference>
<keyword evidence="5" id="KW-1185">Reference proteome</keyword>
<accession>A0A8S1RT67</accession>
<proteinExistence type="predicted"/>
<dbReference type="OrthoDB" id="296065at2759"/>
<evidence type="ECO:0000256" key="2">
    <source>
        <dbReference type="ARBA" id="ARBA00022679"/>
    </source>
</evidence>
<gene>
    <name evidence="3" type="ORF">PSON_ATCC_30995.1.T3110007</name>
    <name evidence="4" type="ORF">PSON_ATCC_30995.1.T3110008</name>
</gene>
<dbReference type="Proteomes" id="UP000692954">
    <property type="component" value="Unassembled WGS sequence"/>
</dbReference>
<organism evidence="3 5">
    <name type="scientific">Paramecium sonneborni</name>
    <dbReference type="NCBI Taxonomy" id="65129"/>
    <lineage>
        <taxon>Eukaryota</taxon>
        <taxon>Sar</taxon>
        <taxon>Alveolata</taxon>
        <taxon>Ciliophora</taxon>
        <taxon>Intramacronucleata</taxon>
        <taxon>Oligohymenophorea</taxon>
        <taxon>Peniculida</taxon>
        <taxon>Parameciidae</taxon>
        <taxon>Paramecium</taxon>
    </lineage>
</organism>
<keyword evidence="1" id="KW-0489">Methyltransferase</keyword>
<dbReference type="GO" id="GO:0008168">
    <property type="term" value="F:methyltransferase activity"/>
    <property type="evidence" value="ECO:0007669"/>
    <property type="project" value="UniProtKB-KW"/>
</dbReference>
<dbReference type="PANTHER" id="PTHR13370:SF3">
    <property type="entry name" value="TRNA (GUANINE(10)-N2)-METHYLTRANSFERASE HOMOLOG"/>
    <property type="match status" value="1"/>
</dbReference>
<dbReference type="EMBL" id="CAJJDN010000311">
    <property type="protein sequence ID" value="CAD8130648.1"/>
    <property type="molecule type" value="Genomic_DNA"/>
</dbReference>
<name>A0A8S1RT67_9CILI</name>